<comment type="function">
    <text evidence="4">Required during maturation of the 40S ribosomal subunit in the nucleolus.</text>
</comment>
<feature type="compositionally biased region" description="Basic residues" evidence="7">
    <location>
        <begin position="17"/>
        <end position="28"/>
    </location>
</feature>
<dbReference type="AlphaFoldDB" id="A0AAN8S8Q6"/>
<proteinExistence type="inferred from homology"/>
<protein>
    <recommendedName>
        <fullName evidence="6">Pre-rRNA-processing protein TSR1 homolog</fullName>
    </recommendedName>
</protein>
<dbReference type="GO" id="GO:0000479">
    <property type="term" value="P:endonucleolytic cleavage of tricistronic rRNA transcript (SSU-rRNA, 5.8S rRNA, LSU-rRNA)"/>
    <property type="evidence" value="ECO:0007669"/>
    <property type="project" value="TreeGrafter"/>
</dbReference>
<dbReference type="InterPro" id="IPR012948">
    <property type="entry name" value="AARP2CN"/>
</dbReference>
<evidence type="ECO:0000256" key="2">
    <source>
        <dbReference type="ARBA" id="ARBA00022517"/>
    </source>
</evidence>
<dbReference type="Pfam" id="PF08142">
    <property type="entry name" value="AARP2CN"/>
    <property type="match status" value="1"/>
</dbReference>
<sequence length="789" mass="91100">MVNDQERHRPGLLKQQNKAHKHGRHRSKGAVQVEQKGRTAPKVISKRYRNKISKEERRNKMFQTRQKKRMETMQKKRELGNSTNAPFLIAVVPLNLNVNTEKLMTFVKNCCDNNDLARSPEDVLHINCNRLKQKFSFIFPQKGNVYSVLDSLKIANTVLFVVSAAADPVIDSESESILTAVLCQGLPSCVAAAIDLETLPLKKKSNCKQDMQKAISRWLPTEKIFQVEKEMDGLNLLRKIGNQKQKTICHRDRRPHLLGEQIEFVKKEDSTLGVLKVSGYLRGQQLLVNSLVHIPGWGDFQMKQIDTYTNGSHEPTVRRIADPSKQTSLESENIPDPMDAEQTWPTNEELEDAEKERKAKKLIKKIPKGMSDYQACWIPDDEIEEVDDLCASSDEEGDVVEPMVDDWSDDDIVERKVKFIDDEKMEAMTETEGEMEEDKYDEIMDFDEEKKAREQIKEARMDLLFPDEIDTPVDIPAKVRFQKYRGLSSFRTSPWDPKENLPYDYARIFQFENFNKTKKRILNDLQTPNLDGVDPGLYITIHIDNVPSSLYQSRHSHEPIVVIGMLEHEQKMSVINVVLKRCQNTPWAGIPIKSKDQLIFHCGYRRYKVRPIFSQHTNGSKHKYERYFQPNSVTVATMFAPIVFPPASVLVFKENPNGTQDVVATGSVLSVTPDRLVIKRVVLSGHPFKINKRSAVIRFMFFNREDIRWFKPVELKTKCGRRGHIREPLGTHGHMKAVFDAQLKSQDVVLMLLYKRVFPKWSYDPSVKYTNSRYRCLSTTVEEDQEMEQ</sequence>
<dbReference type="InterPro" id="IPR039761">
    <property type="entry name" value="Bms1/Tsr1"/>
</dbReference>
<dbReference type="PANTHER" id="PTHR12858">
    <property type="entry name" value="RIBOSOME BIOGENESIS PROTEIN"/>
    <property type="match status" value="1"/>
</dbReference>
<comment type="caution">
    <text evidence="9">The sequence shown here is derived from an EMBL/GenBank/DDBJ whole genome shotgun (WGS) entry which is preliminary data.</text>
</comment>
<evidence type="ECO:0000256" key="7">
    <source>
        <dbReference type="SAM" id="MobiDB-lite"/>
    </source>
</evidence>
<dbReference type="Pfam" id="PF04950">
    <property type="entry name" value="RIBIOP_C"/>
    <property type="match status" value="1"/>
</dbReference>
<organism evidence="9 10">
    <name type="scientific">Polyplax serrata</name>
    <name type="common">Common mouse louse</name>
    <dbReference type="NCBI Taxonomy" id="468196"/>
    <lineage>
        <taxon>Eukaryota</taxon>
        <taxon>Metazoa</taxon>
        <taxon>Ecdysozoa</taxon>
        <taxon>Arthropoda</taxon>
        <taxon>Hexapoda</taxon>
        <taxon>Insecta</taxon>
        <taxon>Pterygota</taxon>
        <taxon>Neoptera</taxon>
        <taxon>Paraneoptera</taxon>
        <taxon>Psocodea</taxon>
        <taxon>Troctomorpha</taxon>
        <taxon>Phthiraptera</taxon>
        <taxon>Anoplura</taxon>
        <taxon>Polyplacidae</taxon>
        <taxon>Polyplax</taxon>
    </lineage>
</organism>
<dbReference type="GO" id="GO:0003924">
    <property type="term" value="F:GTPase activity"/>
    <property type="evidence" value="ECO:0007669"/>
    <property type="project" value="TreeGrafter"/>
</dbReference>
<dbReference type="EMBL" id="JAWJWE010000003">
    <property type="protein sequence ID" value="KAK6639274.1"/>
    <property type="molecule type" value="Genomic_DNA"/>
</dbReference>
<feature type="region of interest" description="Disordered" evidence="7">
    <location>
        <begin position="1"/>
        <end position="42"/>
    </location>
</feature>
<name>A0AAN8S8Q6_POLSC</name>
<evidence type="ECO:0000256" key="5">
    <source>
        <dbReference type="ARBA" id="ARBA00038288"/>
    </source>
</evidence>
<dbReference type="GO" id="GO:0005730">
    <property type="term" value="C:nucleolus"/>
    <property type="evidence" value="ECO:0007669"/>
    <property type="project" value="UniProtKB-SubCell"/>
</dbReference>
<dbReference type="Pfam" id="PF22298">
    <property type="entry name" value="Tsr1_G-like"/>
    <property type="match status" value="1"/>
</dbReference>
<dbReference type="GO" id="GO:0030688">
    <property type="term" value="C:preribosome, small subunit precursor"/>
    <property type="evidence" value="ECO:0007669"/>
    <property type="project" value="TreeGrafter"/>
</dbReference>
<dbReference type="InterPro" id="IPR030387">
    <property type="entry name" value="G_Bms1/Tsr1_dom"/>
</dbReference>
<dbReference type="GO" id="GO:0034511">
    <property type="term" value="F:U3 snoRNA binding"/>
    <property type="evidence" value="ECO:0007669"/>
    <property type="project" value="TreeGrafter"/>
</dbReference>
<dbReference type="GO" id="GO:0000462">
    <property type="term" value="P:maturation of SSU-rRNA from tricistronic rRNA transcript (SSU-rRNA, 5.8S rRNA, LSU-rRNA)"/>
    <property type="evidence" value="ECO:0007669"/>
    <property type="project" value="TreeGrafter"/>
</dbReference>
<feature type="domain" description="Bms1-type G" evidence="8">
    <location>
        <begin position="85"/>
        <end position="246"/>
    </location>
</feature>
<dbReference type="PANTHER" id="PTHR12858:SF1">
    <property type="entry name" value="PRE-RRNA-PROCESSING PROTEIN TSR1 HOMOLOG"/>
    <property type="match status" value="1"/>
</dbReference>
<reference evidence="9 10" key="1">
    <citation type="submission" date="2023-10" db="EMBL/GenBank/DDBJ databases">
        <title>Genomes of two closely related lineages of the louse Polyplax serrata with different host specificities.</title>
        <authorList>
            <person name="Martinu J."/>
            <person name="Tarabai H."/>
            <person name="Stefka J."/>
            <person name="Hypsa V."/>
        </authorList>
    </citation>
    <scope>NUCLEOTIDE SEQUENCE [LARGE SCALE GENOMIC DNA]</scope>
    <source>
        <strain evidence="9">HR10_N</strain>
    </source>
</reference>
<feature type="region of interest" description="Disordered" evidence="7">
    <location>
        <begin position="322"/>
        <end position="342"/>
    </location>
</feature>
<dbReference type="InterPro" id="IPR007034">
    <property type="entry name" value="BMS1_TSR1_C"/>
</dbReference>
<gene>
    <name evidence="9" type="ORF">RUM43_007546</name>
</gene>
<evidence type="ECO:0000313" key="10">
    <source>
        <dbReference type="Proteomes" id="UP001372834"/>
    </source>
</evidence>
<comment type="similarity">
    <text evidence="5">Belongs to the TRAFAC class translation factor GTPase superfamily. Bms1-like GTPase family. TSR1 subfamily.</text>
</comment>
<keyword evidence="2" id="KW-0690">Ribosome biogenesis</keyword>
<dbReference type="SMART" id="SM00785">
    <property type="entry name" value="AARP2CN"/>
    <property type="match status" value="1"/>
</dbReference>
<accession>A0AAN8S8Q6</accession>
<dbReference type="Proteomes" id="UP001372834">
    <property type="component" value="Unassembled WGS sequence"/>
</dbReference>
<evidence type="ECO:0000256" key="1">
    <source>
        <dbReference type="ARBA" id="ARBA00004604"/>
    </source>
</evidence>
<evidence type="ECO:0000259" key="8">
    <source>
        <dbReference type="PROSITE" id="PS51714"/>
    </source>
</evidence>
<evidence type="ECO:0000256" key="3">
    <source>
        <dbReference type="ARBA" id="ARBA00023242"/>
    </source>
</evidence>
<dbReference type="PROSITE" id="PS51714">
    <property type="entry name" value="G_BMS1"/>
    <property type="match status" value="1"/>
</dbReference>
<dbReference type="SMART" id="SM01362">
    <property type="entry name" value="DUF663"/>
    <property type="match status" value="1"/>
</dbReference>
<dbReference type="GO" id="GO:0005525">
    <property type="term" value="F:GTP binding"/>
    <property type="evidence" value="ECO:0007669"/>
    <property type="project" value="TreeGrafter"/>
</dbReference>
<evidence type="ECO:0000313" key="9">
    <source>
        <dbReference type="EMBL" id="KAK6639274.1"/>
    </source>
</evidence>
<keyword evidence="3" id="KW-0539">Nucleus</keyword>
<comment type="subcellular location">
    <subcellularLocation>
        <location evidence="1">Nucleus</location>
        <location evidence="1">Nucleolus</location>
    </subcellularLocation>
</comment>
<evidence type="ECO:0000256" key="4">
    <source>
        <dbReference type="ARBA" id="ARBA00037087"/>
    </source>
</evidence>
<evidence type="ECO:0000256" key="6">
    <source>
        <dbReference type="ARBA" id="ARBA00040070"/>
    </source>
</evidence>